<dbReference type="InterPro" id="IPR036322">
    <property type="entry name" value="WD40_repeat_dom_sf"/>
</dbReference>
<feature type="non-terminal residue" evidence="1">
    <location>
        <position position="1"/>
    </location>
</feature>
<gene>
    <name evidence="1" type="ORF">g.23812</name>
</gene>
<proteinExistence type="predicted"/>
<organism evidence="1">
    <name type="scientific">Cuerna arida</name>
    <dbReference type="NCBI Taxonomy" id="1464854"/>
    <lineage>
        <taxon>Eukaryota</taxon>
        <taxon>Metazoa</taxon>
        <taxon>Ecdysozoa</taxon>
        <taxon>Arthropoda</taxon>
        <taxon>Hexapoda</taxon>
        <taxon>Insecta</taxon>
        <taxon>Pterygota</taxon>
        <taxon>Neoptera</taxon>
        <taxon>Paraneoptera</taxon>
        <taxon>Hemiptera</taxon>
        <taxon>Auchenorrhyncha</taxon>
        <taxon>Membracoidea</taxon>
        <taxon>Cicadellidae</taxon>
        <taxon>Cicadellinae</taxon>
        <taxon>Proconiini</taxon>
        <taxon>Cuerna</taxon>
    </lineage>
</organism>
<protein>
    <submittedName>
        <fullName evidence="1">Uncharacterized protein</fullName>
    </submittedName>
</protein>
<sequence>FFDKEDPTQFSKTDKTVISSLTLSCVVNENLFAGILSSGEVHIWNLTSEKKLKKVLCPGSDDVDNHIVKVVLSEKPPKDFIIVAKRFFTYNFFVFSMASLDFYYIQKSEALELTHPSCAVQHGLLAVGTTKSSKVYNYRTSQLLLKVLPAIGKFSIGVVAMSDYFLLVAEEAIHLFNTITTAYEYIIQIPVLGSYTHSHRVSPSFDTICDKFLIINKYTMSNFNSPDNLAWEIYFHKKPIKIIPRLNFNFCRILAMNSVSSKLAIQSSNGNLCIVSYW</sequence>
<dbReference type="SUPFAM" id="SSF50978">
    <property type="entry name" value="WD40 repeat-like"/>
    <property type="match status" value="1"/>
</dbReference>
<accession>A0A1B6FEC2</accession>
<reference evidence="1" key="1">
    <citation type="submission" date="2015-11" db="EMBL/GenBank/DDBJ databases">
        <title>De novo transcriptome assembly of four potential Pierce s Disease insect vectors from Arizona vineyards.</title>
        <authorList>
            <person name="Tassone E.E."/>
        </authorList>
    </citation>
    <scope>NUCLEOTIDE SEQUENCE</scope>
</reference>
<evidence type="ECO:0000313" key="1">
    <source>
        <dbReference type="EMBL" id="JAS48566.1"/>
    </source>
</evidence>
<dbReference type="EMBL" id="GECZ01021203">
    <property type="protein sequence ID" value="JAS48566.1"/>
    <property type="molecule type" value="Transcribed_RNA"/>
</dbReference>
<dbReference type="AlphaFoldDB" id="A0A1B6FEC2"/>
<name>A0A1B6FEC2_9HEMI</name>